<organism evidence="1 2">
    <name type="scientific">Pyrobaculum arsenaticum</name>
    <dbReference type="NCBI Taxonomy" id="121277"/>
    <lineage>
        <taxon>Archaea</taxon>
        <taxon>Thermoproteota</taxon>
        <taxon>Thermoprotei</taxon>
        <taxon>Thermoproteales</taxon>
        <taxon>Thermoproteaceae</taxon>
        <taxon>Pyrobaculum</taxon>
    </lineage>
</organism>
<accession>A0A7L4PFK6</accession>
<comment type="caution">
    <text evidence="1">The sequence shown here is derived from an EMBL/GenBank/DDBJ whole genome shotgun (WGS) entry which is preliminary data.</text>
</comment>
<sequence length="196" mass="21324">MARKRRNYKPLTALAIMAIAALVAAAVTFTNVTYWVVNATKPPAMKYPGADTTVAGGNYIKVSYYYDSQNALNITGISVIGFTGDPTNYTNALRLCNYYGYGPITAQLIYRGTVGSTGYERYVKAFYVYFTNPYVQPGAGFIDATTYSQSATVTINPGSCVTVGVYLKIDPNIPMNLANGRTILATYQVDVQFTAQ</sequence>
<dbReference type="AlphaFoldDB" id="A0A7L4PFK6"/>
<dbReference type="Proteomes" id="UP000554766">
    <property type="component" value="Unassembled WGS sequence"/>
</dbReference>
<dbReference type="RefSeq" id="WP_179790701.1">
    <property type="nucleotide sequence ID" value="NZ_JAAVJF010000006.1"/>
</dbReference>
<protein>
    <submittedName>
        <fullName evidence="1">Uncharacterized protein</fullName>
    </submittedName>
</protein>
<name>A0A7L4PFK6_9CREN</name>
<evidence type="ECO:0000313" key="1">
    <source>
        <dbReference type="EMBL" id="NYR16450.1"/>
    </source>
</evidence>
<evidence type="ECO:0000313" key="2">
    <source>
        <dbReference type="Proteomes" id="UP000554766"/>
    </source>
</evidence>
<dbReference type="EMBL" id="JAAVJF010000006">
    <property type="protein sequence ID" value="NYR16450.1"/>
    <property type="molecule type" value="Genomic_DNA"/>
</dbReference>
<proteinExistence type="predicted"/>
<reference evidence="1 2" key="1">
    <citation type="journal article" date="2020" name="Nat. Commun.">
        <title>The structures of two archaeal type IV pili illuminate evolutionary relationships.</title>
        <authorList>
            <person name="Wang F."/>
            <person name="Baquero D.P."/>
            <person name="Su Z."/>
            <person name="Beltran L.C."/>
            <person name="Prangishvili D."/>
            <person name="Krupovic M."/>
            <person name="Egelman E.H."/>
        </authorList>
    </citation>
    <scope>NUCLEOTIDE SEQUENCE [LARGE SCALE GENOMIC DNA]</scope>
    <source>
        <strain evidence="1 2">2GA</strain>
    </source>
</reference>
<keyword evidence="2" id="KW-1185">Reference proteome</keyword>
<gene>
    <name evidence="1" type="ORF">HC235_11025</name>
</gene>